<dbReference type="Pfam" id="PF00005">
    <property type="entry name" value="ABC_tran"/>
    <property type="match status" value="1"/>
</dbReference>
<evidence type="ECO:0000256" key="2">
    <source>
        <dbReference type="ARBA" id="ARBA00022840"/>
    </source>
</evidence>
<dbReference type="OrthoDB" id="9801441at2"/>
<dbReference type="PANTHER" id="PTHR42855">
    <property type="entry name" value="ABC TRANSPORTER ATP-BINDING SUBUNIT"/>
    <property type="match status" value="1"/>
</dbReference>
<dbReference type="SUPFAM" id="SSF52540">
    <property type="entry name" value="P-loop containing nucleoside triphosphate hydrolases"/>
    <property type="match status" value="1"/>
</dbReference>
<dbReference type="PANTHER" id="PTHR42855:SF1">
    <property type="entry name" value="ABC TRANSPORTER DOMAIN-CONTAINING PROTEIN"/>
    <property type="match status" value="1"/>
</dbReference>
<dbReference type="InterPro" id="IPR051309">
    <property type="entry name" value="ABCF_ATPase"/>
</dbReference>
<dbReference type="InterPro" id="IPR003439">
    <property type="entry name" value="ABC_transporter-like_ATP-bd"/>
</dbReference>
<dbReference type="InterPro" id="IPR027417">
    <property type="entry name" value="P-loop_NTPase"/>
</dbReference>
<dbReference type="InterPro" id="IPR017871">
    <property type="entry name" value="ABC_transporter-like_CS"/>
</dbReference>
<evidence type="ECO:0000256" key="1">
    <source>
        <dbReference type="ARBA" id="ARBA00022741"/>
    </source>
</evidence>
<organism evidence="4 5">
    <name type="scientific">Deinococcus grandis</name>
    <dbReference type="NCBI Taxonomy" id="57498"/>
    <lineage>
        <taxon>Bacteria</taxon>
        <taxon>Thermotogati</taxon>
        <taxon>Deinococcota</taxon>
        <taxon>Deinococci</taxon>
        <taxon>Deinococcales</taxon>
        <taxon>Deinococcaceae</taxon>
        <taxon>Deinococcus</taxon>
    </lineage>
</organism>
<dbReference type="Proteomes" id="UP000056209">
    <property type="component" value="Unassembled WGS sequence"/>
</dbReference>
<dbReference type="GO" id="GO:0005524">
    <property type="term" value="F:ATP binding"/>
    <property type="evidence" value="ECO:0007669"/>
    <property type="project" value="UniProtKB-KW"/>
</dbReference>
<evidence type="ECO:0000259" key="3">
    <source>
        <dbReference type="PROSITE" id="PS50893"/>
    </source>
</evidence>
<protein>
    <submittedName>
        <fullName evidence="4">ABC transporter ATP-binding protein</fullName>
    </submittedName>
</protein>
<dbReference type="CDD" id="cd03221">
    <property type="entry name" value="ABCF_EF-3"/>
    <property type="match status" value="1"/>
</dbReference>
<proteinExistence type="predicted"/>
<accession>A0A100HHT2</accession>
<name>A0A100HHT2_9DEIO</name>
<gene>
    <name evidence="4" type="ORF">DEIGR_101021</name>
</gene>
<feature type="domain" description="ABC transporter" evidence="3">
    <location>
        <begin position="2"/>
        <end position="244"/>
    </location>
</feature>
<dbReference type="Gene3D" id="3.40.50.300">
    <property type="entry name" value="P-loop containing nucleotide triphosphate hydrolases"/>
    <property type="match status" value="1"/>
</dbReference>
<comment type="caution">
    <text evidence="4">The sequence shown here is derived from an EMBL/GenBank/DDBJ whole genome shotgun (WGS) entry which is preliminary data.</text>
</comment>
<sequence length="256" mass="25800">MLMASGVARSFADRMVFSGVELTVGAGERLALVGENGSGKSTLLRVLAGLDAPDAGVVTRSGRVALLAQAQVMGGSVLEAVTPPALAAAQVAFEAASAALSDGSEAALLAFAGAEEAYRLSGGYDFAGRAAAVLAGLGLDAGARADRLSGGQARRVLLAALLLAPADVYLLDEPTNHLDAGGAAWLRDWIRASDAAFVLASHDRAFLDEVATGVAELERGTLTAVSSSIEGPTARPSIPLPTAVVCGYSLCSFQGC</sequence>
<evidence type="ECO:0000313" key="4">
    <source>
        <dbReference type="EMBL" id="GAQ20994.1"/>
    </source>
</evidence>
<dbReference type="RefSeq" id="WP_083524115.1">
    <property type="nucleotide sequence ID" value="NZ_BCMS01000001.1"/>
</dbReference>
<dbReference type="AlphaFoldDB" id="A0A100HHT2"/>
<dbReference type="PROSITE" id="PS00211">
    <property type="entry name" value="ABC_TRANSPORTER_1"/>
    <property type="match status" value="1"/>
</dbReference>
<dbReference type="PROSITE" id="PS50893">
    <property type="entry name" value="ABC_TRANSPORTER_2"/>
    <property type="match status" value="1"/>
</dbReference>
<keyword evidence="2 4" id="KW-0067">ATP-binding</keyword>
<dbReference type="InterPro" id="IPR003593">
    <property type="entry name" value="AAA+_ATPase"/>
</dbReference>
<dbReference type="SMART" id="SM00382">
    <property type="entry name" value="AAA"/>
    <property type="match status" value="1"/>
</dbReference>
<dbReference type="GO" id="GO:0016887">
    <property type="term" value="F:ATP hydrolysis activity"/>
    <property type="evidence" value="ECO:0007669"/>
    <property type="project" value="InterPro"/>
</dbReference>
<evidence type="ECO:0000313" key="5">
    <source>
        <dbReference type="Proteomes" id="UP000056209"/>
    </source>
</evidence>
<dbReference type="EMBL" id="BCMS01000001">
    <property type="protein sequence ID" value="GAQ20994.1"/>
    <property type="molecule type" value="Genomic_DNA"/>
</dbReference>
<reference evidence="5" key="1">
    <citation type="submission" date="2015-11" db="EMBL/GenBank/DDBJ databases">
        <title>Draft Genome Sequence of the Radioresistant Bacterium Deinococcus grandis, Isolated from Freshwater Fish in Japan.</title>
        <authorList>
            <person name="Satoh K."/>
            <person name="Onodera T."/>
            <person name="Omoso K."/>
            <person name="Takeda-Yano K."/>
            <person name="Katayama T."/>
            <person name="Oono Y."/>
            <person name="Narumi I."/>
        </authorList>
    </citation>
    <scope>NUCLEOTIDE SEQUENCE [LARGE SCALE GENOMIC DNA]</scope>
    <source>
        <strain evidence="5">ATCC 43672</strain>
    </source>
</reference>
<keyword evidence="1" id="KW-0547">Nucleotide-binding</keyword>
<keyword evidence="5" id="KW-1185">Reference proteome</keyword>